<evidence type="ECO:0000256" key="5">
    <source>
        <dbReference type="ARBA" id="ARBA00022898"/>
    </source>
</evidence>
<keyword evidence="5 8" id="KW-0663">Pyridoxal phosphate</keyword>
<dbReference type="Gene3D" id="3.90.1150.10">
    <property type="entry name" value="Aspartate Aminotransferase, domain 1"/>
    <property type="match status" value="1"/>
</dbReference>
<reference evidence="11 12" key="1">
    <citation type="submission" date="2020-01" db="EMBL/GenBank/DDBJ databases">
        <authorList>
            <person name="Gulvik C.A."/>
            <person name="Batra D.G."/>
        </authorList>
    </citation>
    <scope>NUCLEOTIDE SEQUENCE [LARGE SCALE GENOMIC DNA]</scope>
    <source>
        <strain evidence="11 12">W9323</strain>
    </source>
</reference>
<evidence type="ECO:0000256" key="10">
    <source>
        <dbReference type="SAM" id="Coils"/>
    </source>
</evidence>
<dbReference type="AlphaFoldDB" id="A0A7D3Y2I6"/>
<dbReference type="KEGG" id="kpul:GXN76_11210"/>
<dbReference type="PIRSF" id="PIRSF001434">
    <property type="entry name" value="CGS"/>
    <property type="match status" value="1"/>
</dbReference>
<evidence type="ECO:0000313" key="11">
    <source>
        <dbReference type="EMBL" id="QKG84983.1"/>
    </source>
</evidence>
<evidence type="ECO:0000256" key="8">
    <source>
        <dbReference type="PIRSR" id="PIRSR001434-2"/>
    </source>
</evidence>
<organism evidence="11 12">
    <name type="scientific">Kroppenstedtia pulmonis</name>
    <dbReference type="NCBI Taxonomy" id="1380685"/>
    <lineage>
        <taxon>Bacteria</taxon>
        <taxon>Bacillati</taxon>
        <taxon>Bacillota</taxon>
        <taxon>Bacilli</taxon>
        <taxon>Bacillales</taxon>
        <taxon>Thermoactinomycetaceae</taxon>
        <taxon>Kroppenstedtia</taxon>
    </lineage>
</organism>
<keyword evidence="6" id="KW-0486">Methionine biosynthesis</keyword>
<dbReference type="Pfam" id="PF01053">
    <property type="entry name" value="Cys_Met_Meta_PP"/>
    <property type="match status" value="1"/>
</dbReference>
<keyword evidence="12" id="KW-1185">Reference proteome</keyword>
<evidence type="ECO:0000256" key="6">
    <source>
        <dbReference type="ARBA" id="ARBA00023167"/>
    </source>
</evidence>
<protein>
    <recommendedName>
        <fullName evidence="3">cysteine-S-conjugate beta-lyase</fullName>
        <ecNumber evidence="3">4.4.1.13</ecNumber>
    </recommendedName>
</protein>
<evidence type="ECO:0000256" key="1">
    <source>
        <dbReference type="ARBA" id="ARBA00001933"/>
    </source>
</evidence>
<dbReference type="SUPFAM" id="SSF53383">
    <property type="entry name" value="PLP-dependent transferases"/>
    <property type="match status" value="1"/>
</dbReference>
<dbReference type="GO" id="GO:0008483">
    <property type="term" value="F:transaminase activity"/>
    <property type="evidence" value="ECO:0007669"/>
    <property type="project" value="UniProtKB-KW"/>
</dbReference>
<dbReference type="RefSeq" id="WP_173223206.1">
    <property type="nucleotide sequence ID" value="NZ_CP048104.1"/>
</dbReference>
<evidence type="ECO:0000256" key="9">
    <source>
        <dbReference type="RuleBase" id="RU362118"/>
    </source>
</evidence>
<dbReference type="EC" id="4.4.1.13" evidence="3"/>
<evidence type="ECO:0000313" key="12">
    <source>
        <dbReference type="Proteomes" id="UP000503088"/>
    </source>
</evidence>
<dbReference type="GO" id="GO:0047804">
    <property type="term" value="F:cysteine-S-conjugate beta-lyase activity"/>
    <property type="evidence" value="ECO:0007669"/>
    <property type="project" value="UniProtKB-EC"/>
</dbReference>
<dbReference type="GO" id="GO:0030170">
    <property type="term" value="F:pyridoxal phosphate binding"/>
    <property type="evidence" value="ECO:0007669"/>
    <property type="project" value="InterPro"/>
</dbReference>
<dbReference type="InterPro" id="IPR015422">
    <property type="entry name" value="PyrdxlP-dep_Trfase_small"/>
</dbReference>
<dbReference type="GO" id="GO:0009086">
    <property type="term" value="P:methionine biosynthetic process"/>
    <property type="evidence" value="ECO:0007669"/>
    <property type="project" value="UniProtKB-KW"/>
</dbReference>
<dbReference type="CDD" id="cd00614">
    <property type="entry name" value="CGS_like"/>
    <property type="match status" value="1"/>
</dbReference>
<feature type="coiled-coil region" evidence="10">
    <location>
        <begin position="355"/>
        <end position="382"/>
    </location>
</feature>
<dbReference type="InterPro" id="IPR000277">
    <property type="entry name" value="Cys/Met-Metab_PyrdxlP-dep_enz"/>
</dbReference>
<dbReference type="Gene3D" id="3.40.640.10">
    <property type="entry name" value="Type I PLP-dependent aspartate aminotransferase-like (Major domain)"/>
    <property type="match status" value="1"/>
</dbReference>
<evidence type="ECO:0000256" key="2">
    <source>
        <dbReference type="ARBA" id="ARBA00009077"/>
    </source>
</evidence>
<dbReference type="GO" id="GO:0005737">
    <property type="term" value="C:cytoplasm"/>
    <property type="evidence" value="ECO:0007669"/>
    <property type="project" value="TreeGrafter"/>
</dbReference>
<keyword evidence="4" id="KW-0028">Amino-acid biosynthesis</keyword>
<dbReference type="FunFam" id="3.40.640.10:FF:000009">
    <property type="entry name" value="Cystathionine gamma-synthase homolog"/>
    <property type="match status" value="1"/>
</dbReference>
<dbReference type="InterPro" id="IPR015421">
    <property type="entry name" value="PyrdxlP-dep_Trfase_major"/>
</dbReference>
<dbReference type="InterPro" id="IPR054542">
    <property type="entry name" value="Cys_met_metab_PP"/>
</dbReference>
<dbReference type="InterPro" id="IPR015424">
    <property type="entry name" value="PyrdxlP-dep_Trfase"/>
</dbReference>
<proteinExistence type="inferred from homology"/>
<dbReference type="Proteomes" id="UP000503088">
    <property type="component" value="Chromosome"/>
</dbReference>
<feature type="modified residue" description="N6-(pyridoxal phosphate)lysine" evidence="8">
    <location>
        <position position="195"/>
    </location>
</feature>
<name>A0A7D3Y2I6_9BACL</name>
<keyword evidence="11" id="KW-0808">Transferase</keyword>
<sequence length="387" mass="42169">MKWGTRLLHNGNEVDPVTGAASVPLYQASTFHQPDVDTPVNYDYARSGNPTRFALEQTIAELEEGRRGFAFASGMAAISTVFLLFSSGDHLVVSRDLYGGTYRVLTKVLSRLGISATFVDTTDLDQMEEAIQPCTRAIYIETPSNPTLKVTDLAKSSEIAGRHGLLTIVDNTFLTPCFQRPLHLGADIVIHSATKFISGHSDVVSGLVVVKDELMAERMSFLQNSLGSVLGVQDSWLTMRGLKTLKARMELTSASAMKIAEYLQELPGVKRVYYTGLPDHPGKCLQEAQATGHGAVLSFELSSGEAVRHVLSRVRLPLIAVSLGAVESILSYPAKMSHAAMSEEERQSRGVTDGLLRLSVGLEETEDLIQDLEQALKKSRFVSIGQE</sequence>
<dbReference type="GO" id="GO:0019346">
    <property type="term" value="P:transsulfuration"/>
    <property type="evidence" value="ECO:0007669"/>
    <property type="project" value="InterPro"/>
</dbReference>
<evidence type="ECO:0000256" key="4">
    <source>
        <dbReference type="ARBA" id="ARBA00022605"/>
    </source>
</evidence>
<keyword evidence="10" id="KW-0175">Coiled coil</keyword>
<dbReference type="EMBL" id="CP048104">
    <property type="protein sequence ID" value="QKG84983.1"/>
    <property type="molecule type" value="Genomic_DNA"/>
</dbReference>
<gene>
    <name evidence="11" type="ORF">GXN76_11210</name>
</gene>
<comment type="similarity">
    <text evidence="2 9">Belongs to the trans-sulfuration enzymes family.</text>
</comment>
<dbReference type="FunFam" id="3.90.1150.10:FF:000033">
    <property type="entry name" value="Cystathionine gamma-synthase"/>
    <property type="match status" value="1"/>
</dbReference>
<keyword evidence="11" id="KW-0032">Aminotransferase</keyword>
<comment type="cofactor">
    <cofactor evidence="1 9">
        <name>pyridoxal 5'-phosphate</name>
        <dbReference type="ChEBI" id="CHEBI:597326"/>
    </cofactor>
</comment>
<evidence type="ECO:0000256" key="3">
    <source>
        <dbReference type="ARBA" id="ARBA00012224"/>
    </source>
</evidence>
<dbReference type="PANTHER" id="PTHR11808">
    <property type="entry name" value="TRANS-SULFURATION ENZYME FAMILY MEMBER"/>
    <property type="match status" value="1"/>
</dbReference>
<accession>A0A7D3Y2I6</accession>
<dbReference type="PANTHER" id="PTHR11808:SF50">
    <property type="entry name" value="CYSTATHIONINE BETA-LYASE"/>
    <property type="match status" value="1"/>
</dbReference>
<keyword evidence="7" id="KW-0456">Lyase</keyword>
<evidence type="ECO:0000256" key="7">
    <source>
        <dbReference type="ARBA" id="ARBA00023239"/>
    </source>
</evidence>
<dbReference type="PROSITE" id="PS00868">
    <property type="entry name" value="CYS_MET_METAB_PP"/>
    <property type="match status" value="1"/>
</dbReference>